<evidence type="ECO:0000313" key="2">
    <source>
        <dbReference type="Proteomes" id="UP000183952"/>
    </source>
</evidence>
<sequence>MLENTVVKMLNTDTFINANISIYPLFDVQSTNIEDYITYQETIINGGFIKQSRLELRIITRDETVRQKLEKAILALFDKEEYDTGFIDEENKINILTSQLIGGGNMSYSNVKKIEQIFIFNVKYKQLI</sequence>
<dbReference type="STRING" id="1121331.SAMN02745248_00581"/>
<reference evidence="1 2" key="1">
    <citation type="submission" date="2016-11" db="EMBL/GenBank/DDBJ databases">
        <authorList>
            <person name="Jaros S."/>
            <person name="Januszkiewicz K."/>
            <person name="Wedrychowicz H."/>
        </authorList>
    </citation>
    <scope>NUCLEOTIDE SEQUENCE [LARGE SCALE GENOMIC DNA]</scope>
    <source>
        <strain evidence="1 2">DSM 3090</strain>
    </source>
</reference>
<organism evidence="1 2">
    <name type="scientific">Hathewaya proteolytica DSM 3090</name>
    <dbReference type="NCBI Taxonomy" id="1121331"/>
    <lineage>
        <taxon>Bacteria</taxon>
        <taxon>Bacillati</taxon>
        <taxon>Bacillota</taxon>
        <taxon>Clostridia</taxon>
        <taxon>Eubacteriales</taxon>
        <taxon>Clostridiaceae</taxon>
        <taxon>Hathewaya</taxon>
    </lineage>
</organism>
<dbReference type="RefSeq" id="WP_072902136.1">
    <property type="nucleotide sequence ID" value="NZ_FRAD01000005.1"/>
</dbReference>
<dbReference type="EMBL" id="FRAD01000005">
    <property type="protein sequence ID" value="SHJ64857.1"/>
    <property type="molecule type" value="Genomic_DNA"/>
</dbReference>
<proteinExistence type="predicted"/>
<dbReference type="AlphaFoldDB" id="A0A1M6L0Z2"/>
<gene>
    <name evidence="1" type="ORF">SAMN02745248_00581</name>
</gene>
<dbReference type="Proteomes" id="UP000183952">
    <property type="component" value="Unassembled WGS sequence"/>
</dbReference>
<accession>A0A1M6L0Z2</accession>
<evidence type="ECO:0000313" key="1">
    <source>
        <dbReference type="EMBL" id="SHJ64857.1"/>
    </source>
</evidence>
<name>A0A1M6L0Z2_9CLOT</name>
<protein>
    <submittedName>
        <fullName evidence="1">Uncharacterized protein</fullName>
    </submittedName>
</protein>
<keyword evidence="2" id="KW-1185">Reference proteome</keyword>